<dbReference type="InterPro" id="IPR002178">
    <property type="entry name" value="PTS_EIIA_type-2_dom"/>
</dbReference>
<feature type="domain" description="PTS EIIA type-2" evidence="1">
    <location>
        <begin position="2"/>
        <end position="156"/>
    </location>
</feature>
<protein>
    <submittedName>
        <fullName evidence="2">PTS sugar transporter subunit IIA</fullName>
    </submittedName>
</protein>
<dbReference type="Pfam" id="PF00359">
    <property type="entry name" value="PTS_EIIA_2"/>
    <property type="match status" value="1"/>
</dbReference>
<evidence type="ECO:0000313" key="3">
    <source>
        <dbReference type="Proteomes" id="UP000664601"/>
    </source>
</evidence>
<dbReference type="InterPro" id="IPR051541">
    <property type="entry name" value="PTS_SugarTrans_NitroReg"/>
</dbReference>
<sequence length="164" mass="18774">MTSLFNRETVYVTDKTSPTEVFEEVYLDLLKKKLVTNEFLTSLLEREQHYPTGLDLTPVDGDLPNIAIPHTESDFVRTTRIIPIRLQTPLTFHNMITPDDQLSVSFLFMILNENGEEQAGLLADIMDFINATEKPALLSFLSSNSPEEIYQFLEKNFKGEKNND</sequence>
<dbReference type="PANTHER" id="PTHR47738">
    <property type="entry name" value="PTS SYSTEM FRUCTOSE-LIKE EIIA COMPONENT-RELATED"/>
    <property type="match status" value="1"/>
</dbReference>
<accession>A0ABS3L808</accession>
<comment type="caution">
    <text evidence="2">The sequence shown here is derived from an EMBL/GenBank/DDBJ whole genome shotgun (WGS) entry which is preliminary data.</text>
</comment>
<gene>
    <name evidence="2" type="ORF">JZO70_03475</name>
</gene>
<dbReference type="Gene3D" id="3.40.930.10">
    <property type="entry name" value="Mannitol-specific EII, Chain A"/>
    <property type="match status" value="1"/>
</dbReference>
<reference evidence="2 3" key="1">
    <citation type="submission" date="2021-03" db="EMBL/GenBank/DDBJ databases">
        <title>Enterococcal diversity collection.</title>
        <authorList>
            <person name="Gilmore M.S."/>
            <person name="Schwartzman J."/>
            <person name="Van Tyne D."/>
            <person name="Martin M."/>
            <person name="Earl A.M."/>
            <person name="Manson A.L."/>
            <person name="Straub T."/>
            <person name="Salamzade R."/>
            <person name="Saavedra J."/>
            <person name="Lebreton F."/>
            <person name="Prichula J."/>
            <person name="Schaufler K."/>
            <person name="Gaca A."/>
            <person name="Sgardioli B."/>
            <person name="Wagenaar J."/>
            <person name="Strong T."/>
        </authorList>
    </citation>
    <scope>NUCLEOTIDE SEQUENCE [LARGE SCALE GENOMIC DNA]</scope>
    <source>
        <strain evidence="2 3">669A</strain>
    </source>
</reference>
<dbReference type="InterPro" id="IPR016152">
    <property type="entry name" value="PTrfase/Anion_transptr"/>
</dbReference>
<dbReference type="Proteomes" id="UP000664601">
    <property type="component" value="Unassembled WGS sequence"/>
</dbReference>
<proteinExistence type="predicted"/>
<organism evidence="2 3">
    <name type="scientific">Candidatus Enterococcus moelleringii</name>
    <dbReference type="NCBI Taxonomy" id="2815325"/>
    <lineage>
        <taxon>Bacteria</taxon>
        <taxon>Bacillati</taxon>
        <taxon>Bacillota</taxon>
        <taxon>Bacilli</taxon>
        <taxon>Lactobacillales</taxon>
        <taxon>Enterococcaceae</taxon>
        <taxon>Enterococcus</taxon>
    </lineage>
</organism>
<keyword evidence="3" id="KW-1185">Reference proteome</keyword>
<dbReference type="EMBL" id="JAFREM010000004">
    <property type="protein sequence ID" value="MBO1305208.1"/>
    <property type="molecule type" value="Genomic_DNA"/>
</dbReference>
<keyword evidence="2" id="KW-0813">Transport</keyword>
<dbReference type="PANTHER" id="PTHR47738:SF3">
    <property type="entry name" value="PHOSPHOTRANSFERASE SYSTEM MANNITOL_FRUCTOSE-SPECIFIC IIA DOMAIN CONTAINING PROTEIN"/>
    <property type="match status" value="1"/>
</dbReference>
<dbReference type="PROSITE" id="PS51094">
    <property type="entry name" value="PTS_EIIA_TYPE_2"/>
    <property type="match status" value="1"/>
</dbReference>
<evidence type="ECO:0000259" key="1">
    <source>
        <dbReference type="PROSITE" id="PS51094"/>
    </source>
</evidence>
<name>A0ABS3L808_9ENTE</name>
<evidence type="ECO:0000313" key="2">
    <source>
        <dbReference type="EMBL" id="MBO1305208.1"/>
    </source>
</evidence>
<dbReference type="RefSeq" id="WP_207672139.1">
    <property type="nucleotide sequence ID" value="NZ_JAFREM010000004.1"/>
</dbReference>
<keyword evidence="2" id="KW-0762">Sugar transport</keyword>
<dbReference type="SUPFAM" id="SSF55804">
    <property type="entry name" value="Phoshotransferase/anion transport protein"/>
    <property type="match status" value="1"/>
</dbReference>